<accession>A0A6J6RK09</accession>
<dbReference type="InterPro" id="IPR002937">
    <property type="entry name" value="Amino_oxidase"/>
</dbReference>
<name>A0A6J6RK09_9ZZZZ</name>
<feature type="domain" description="Amine oxidase" evidence="1">
    <location>
        <begin position="14"/>
        <end position="386"/>
    </location>
</feature>
<gene>
    <name evidence="2" type="ORF">UFOPK2662_00628</name>
    <name evidence="3" type="ORF">UFOPK4242_00674</name>
</gene>
<proteinExistence type="predicted"/>
<reference evidence="2" key="1">
    <citation type="submission" date="2020-05" db="EMBL/GenBank/DDBJ databases">
        <authorList>
            <person name="Chiriac C."/>
            <person name="Salcher M."/>
            <person name="Ghai R."/>
            <person name="Kavagutti S V."/>
        </authorList>
    </citation>
    <scope>NUCLEOTIDE SEQUENCE</scope>
</reference>
<evidence type="ECO:0000313" key="3">
    <source>
        <dbReference type="EMBL" id="CAB5042083.1"/>
    </source>
</evidence>
<dbReference type="EMBL" id="CAEZYI010000027">
    <property type="protein sequence ID" value="CAB4719784.1"/>
    <property type="molecule type" value="Genomic_DNA"/>
</dbReference>
<dbReference type="PANTHER" id="PTHR42841">
    <property type="entry name" value="AMINE OXIDASE"/>
    <property type="match status" value="1"/>
</dbReference>
<dbReference type="InterPro" id="IPR036188">
    <property type="entry name" value="FAD/NAD-bd_sf"/>
</dbReference>
<dbReference type="PRINTS" id="PR00420">
    <property type="entry name" value="RNGMNOXGNASE"/>
</dbReference>
<organism evidence="2">
    <name type="scientific">freshwater metagenome</name>
    <dbReference type="NCBI Taxonomy" id="449393"/>
    <lineage>
        <taxon>unclassified sequences</taxon>
        <taxon>metagenomes</taxon>
        <taxon>ecological metagenomes</taxon>
    </lineage>
</organism>
<dbReference type="Pfam" id="PF01593">
    <property type="entry name" value="Amino_oxidase"/>
    <property type="match status" value="1"/>
</dbReference>
<dbReference type="GO" id="GO:0016491">
    <property type="term" value="F:oxidoreductase activity"/>
    <property type="evidence" value="ECO:0007669"/>
    <property type="project" value="InterPro"/>
</dbReference>
<protein>
    <submittedName>
        <fullName evidence="2">Unannotated protein</fullName>
    </submittedName>
</protein>
<dbReference type="SUPFAM" id="SSF51905">
    <property type="entry name" value="FAD/NAD(P)-binding domain"/>
    <property type="match status" value="1"/>
</dbReference>
<dbReference type="EMBL" id="CAFBQC010000027">
    <property type="protein sequence ID" value="CAB5042083.1"/>
    <property type="molecule type" value="Genomic_DNA"/>
</dbReference>
<sequence>MAENFEVAVIGGGLAGLSATLHLQDKGVDVVLLEASDRTGGRVSSDQIDGFICDRGFQLINSKYPSLVELDVLKEIDFIVAPRVIEISLGTTRHIAGDPRKTPLSVLDKATGTIPEKLALLQFLLFRKPRAKSIGGALKQFGTLYDHVLRPFLTGVFLCDPELVDFDYGVVILKSFVNGAPGVPRLGVGQLPEALSKRVSNLHLNTRVERMNGLQIDTSTGVINAKKIIVAADPTTTAQLLDFSEAVPMAGCITWYHSTVENPSGTGRLLVDGQNRGPVINSVVMSDISMSYSNSALSLVSSTSGLGVTESDVRRHLTLMWGCDTREWQLVSKYEIPSALPIHIPGKALSQPIKISENIFVAGDHRSVPSQQGALFSGKIAAQLLLN</sequence>
<dbReference type="AlphaFoldDB" id="A0A6J6RK09"/>
<dbReference type="Gene3D" id="3.50.50.60">
    <property type="entry name" value="FAD/NAD(P)-binding domain"/>
    <property type="match status" value="1"/>
</dbReference>
<evidence type="ECO:0000313" key="2">
    <source>
        <dbReference type="EMBL" id="CAB4719784.1"/>
    </source>
</evidence>
<evidence type="ECO:0000259" key="1">
    <source>
        <dbReference type="Pfam" id="PF01593"/>
    </source>
</evidence>